<evidence type="ECO:0000313" key="2">
    <source>
        <dbReference type="EMBL" id="KUN02061.1"/>
    </source>
</evidence>
<sequence length="465" mass="50892">MPQKPRPLDETLSARDWWGKELRNWRRARGLSSKALGAKVHLSGTSIERIEKNERPCDAALARLLDDALDAGGALVRLWRLVEEEAGAQRVDADKPKTEPLLDGFGGLAKGILGEHLPVLPDRSLSPVERRSLFALTGIAALGPGMFTDLLPKTGPKALPTVVRPEDIEQVRTAANTLAGWDNLYGGGGIARRSSIGLFIWAKDLLTLKRPPELDADLYTAVGRLSIVMGASAFDAYEHEDATHLLQFGTWCAEQAGNWHLRANALNWQARHEIWCGRPDAGLTHAENGLVRSDRLTHREQAMLHNARARAWAKMQNPTETLAAIGQSDDVFAGARNGEDAAWMAYYDEAQHYGDSGHALFDIALLPGQSPAMAARRLRAAIEGHTDEYVRSRALSGTKLATLIMATGDPQRAVAVAHRAMDEVGRLRSNRAVSDVQDLAKASARYARKSEVAELRERITTTVLV</sequence>
<keyword evidence="3" id="KW-1185">Reference proteome</keyword>
<comment type="caution">
    <text evidence="2">The sequence shown here is derived from an EMBL/GenBank/DDBJ whole genome shotgun (WGS) entry which is preliminary data.</text>
</comment>
<dbReference type="STRING" id="67386.AQI95_28685"/>
<proteinExistence type="predicted"/>
<dbReference type="InterPro" id="IPR010982">
    <property type="entry name" value="Lambda_DNA-bd_dom_sf"/>
</dbReference>
<dbReference type="GO" id="GO:0003677">
    <property type="term" value="F:DNA binding"/>
    <property type="evidence" value="ECO:0007669"/>
    <property type="project" value="InterPro"/>
</dbReference>
<dbReference type="AlphaFoldDB" id="A0A101NZB5"/>
<gene>
    <name evidence="2" type="ORF">AQI95_28685</name>
</gene>
<dbReference type="EMBL" id="LMWN01000040">
    <property type="protein sequence ID" value="KUN02061.1"/>
    <property type="molecule type" value="Genomic_DNA"/>
</dbReference>
<dbReference type="Gene3D" id="1.10.260.40">
    <property type="entry name" value="lambda repressor-like DNA-binding domains"/>
    <property type="match status" value="1"/>
</dbReference>
<dbReference type="RefSeq" id="WP_079071515.1">
    <property type="nucleotide sequence ID" value="NZ_KQ948217.1"/>
</dbReference>
<reference evidence="2 3" key="1">
    <citation type="submission" date="2015-10" db="EMBL/GenBank/DDBJ databases">
        <title>Draft genome sequence of Streptomyces yokosukanensis DSM 40224, type strain for the species Streptomyces yokosukanensis.</title>
        <authorList>
            <person name="Ruckert C."/>
            <person name="Winkler A."/>
            <person name="Kalinowski J."/>
            <person name="Kampfer P."/>
            <person name="Glaeser S."/>
        </authorList>
    </citation>
    <scope>NUCLEOTIDE SEQUENCE [LARGE SCALE GENOMIC DNA]</scope>
    <source>
        <strain evidence="2 3">DSM 40224</strain>
    </source>
</reference>
<dbReference type="SUPFAM" id="SSF47413">
    <property type="entry name" value="lambda repressor-like DNA-binding domains"/>
    <property type="match status" value="1"/>
</dbReference>
<dbReference type="CDD" id="cd00093">
    <property type="entry name" value="HTH_XRE"/>
    <property type="match status" value="1"/>
</dbReference>
<evidence type="ECO:0000259" key="1">
    <source>
        <dbReference type="PROSITE" id="PS50943"/>
    </source>
</evidence>
<dbReference type="OrthoDB" id="3213425at2"/>
<name>A0A101NZB5_9ACTN</name>
<organism evidence="2 3">
    <name type="scientific">Streptomyces yokosukanensis</name>
    <dbReference type="NCBI Taxonomy" id="67386"/>
    <lineage>
        <taxon>Bacteria</taxon>
        <taxon>Bacillati</taxon>
        <taxon>Actinomycetota</taxon>
        <taxon>Actinomycetes</taxon>
        <taxon>Kitasatosporales</taxon>
        <taxon>Streptomycetaceae</taxon>
        <taxon>Streptomyces</taxon>
    </lineage>
</organism>
<protein>
    <submittedName>
        <fullName evidence="2">Regulator</fullName>
    </submittedName>
</protein>
<accession>A0A101NZB5</accession>
<feature type="domain" description="HTH cro/C1-type" evidence="1">
    <location>
        <begin position="22"/>
        <end position="75"/>
    </location>
</feature>
<evidence type="ECO:0000313" key="3">
    <source>
        <dbReference type="Proteomes" id="UP000053127"/>
    </source>
</evidence>
<dbReference type="SMART" id="SM00530">
    <property type="entry name" value="HTH_XRE"/>
    <property type="match status" value="1"/>
</dbReference>
<dbReference type="Pfam" id="PF13560">
    <property type="entry name" value="HTH_31"/>
    <property type="match status" value="1"/>
</dbReference>
<dbReference type="InterPro" id="IPR001387">
    <property type="entry name" value="Cro/C1-type_HTH"/>
</dbReference>
<dbReference type="PROSITE" id="PS50943">
    <property type="entry name" value="HTH_CROC1"/>
    <property type="match status" value="1"/>
</dbReference>
<dbReference type="Proteomes" id="UP000053127">
    <property type="component" value="Unassembled WGS sequence"/>
</dbReference>